<accession>A0A7C8FPL3</accession>
<dbReference type="OrthoDB" id="5083414at2"/>
<dbReference type="RefSeq" id="WP_158036684.1">
    <property type="nucleotide sequence ID" value="NZ_BAAAZV010000002.1"/>
</dbReference>
<dbReference type="InterPro" id="IPR006016">
    <property type="entry name" value="UspA"/>
</dbReference>
<dbReference type="PANTHER" id="PTHR46268:SF6">
    <property type="entry name" value="UNIVERSAL STRESS PROTEIN UP12"/>
    <property type="match status" value="1"/>
</dbReference>
<dbReference type="CDD" id="cd00293">
    <property type="entry name" value="USP-like"/>
    <property type="match status" value="2"/>
</dbReference>
<dbReference type="InterPro" id="IPR006015">
    <property type="entry name" value="Universal_stress_UspA"/>
</dbReference>
<keyword evidence="4" id="KW-1185">Reference proteome</keyword>
<dbReference type="SUPFAM" id="SSF52402">
    <property type="entry name" value="Adenine nucleotide alpha hydrolases-like"/>
    <property type="match status" value="2"/>
</dbReference>
<comment type="caution">
    <text evidence="3">The sequence shown here is derived from an EMBL/GenBank/DDBJ whole genome shotgun (WGS) entry which is preliminary data.</text>
</comment>
<dbReference type="PRINTS" id="PR01438">
    <property type="entry name" value="UNVRSLSTRESS"/>
</dbReference>
<name>A0A7C8FPL3_9MICO</name>
<dbReference type="Pfam" id="PF00582">
    <property type="entry name" value="Usp"/>
    <property type="match status" value="2"/>
</dbReference>
<dbReference type="EMBL" id="WBKA01000006">
    <property type="protein sequence ID" value="KAB1631513.1"/>
    <property type="molecule type" value="Genomic_DNA"/>
</dbReference>
<reference evidence="3 4" key="1">
    <citation type="submission" date="2019-09" db="EMBL/GenBank/DDBJ databases">
        <title>Phylogeny of genus Pseudoclavibacter and closely related genus.</title>
        <authorList>
            <person name="Li Y."/>
        </authorList>
    </citation>
    <scope>NUCLEOTIDE SEQUENCE [LARGE SCALE GENOMIC DNA]</scope>
    <source>
        <strain evidence="3 4">JCM 16921</strain>
    </source>
</reference>
<gene>
    <name evidence="3" type="ORF">F8O02_07785</name>
</gene>
<evidence type="ECO:0000313" key="4">
    <source>
        <dbReference type="Proteomes" id="UP000481339"/>
    </source>
</evidence>
<proteinExistence type="inferred from homology"/>
<dbReference type="PANTHER" id="PTHR46268">
    <property type="entry name" value="STRESS RESPONSE PROTEIN NHAX"/>
    <property type="match status" value="1"/>
</dbReference>
<dbReference type="AlphaFoldDB" id="A0A7C8FPL3"/>
<protein>
    <submittedName>
        <fullName evidence="3">Universal stress protein</fullName>
    </submittedName>
</protein>
<comment type="similarity">
    <text evidence="1">Belongs to the universal stress protein A family.</text>
</comment>
<dbReference type="Gene3D" id="3.40.50.12370">
    <property type="match status" value="1"/>
</dbReference>
<evidence type="ECO:0000259" key="2">
    <source>
        <dbReference type="Pfam" id="PF00582"/>
    </source>
</evidence>
<sequence length="284" mass="29210">MTSILVGIDGSTRGERALAWAARRAVRDGATLTLLTVIDPRAARESGATEQVAYTAAHNLLKAVTRELAVAFPQIEATTRIATGGIVDAVVDAAEGHDLIVLGSHHGASLRETVGGAKGLRVSVSTTVPTVVVPVDWDADRPGSGIVVGVGPDQVSENAIAFGVGEALATGERLELVSAWGLPPLLSRPAEAMGGGLAPVGVEFQSRLDERVRLLHDAHPGLDVRGRAVEAASPAAGIVAAARGHRLLVLGTHSRTVLGRALFGSVTHGVLLELDTPTVVVPQP</sequence>
<dbReference type="Proteomes" id="UP000481339">
    <property type="component" value="Unassembled WGS sequence"/>
</dbReference>
<organism evidence="3 4">
    <name type="scientific">Pseudoclavibacter caeni</name>
    <dbReference type="NCBI Taxonomy" id="908846"/>
    <lineage>
        <taxon>Bacteria</taxon>
        <taxon>Bacillati</taxon>
        <taxon>Actinomycetota</taxon>
        <taxon>Actinomycetes</taxon>
        <taxon>Micrococcales</taxon>
        <taxon>Microbacteriaceae</taxon>
        <taxon>Pseudoclavibacter</taxon>
    </lineage>
</organism>
<evidence type="ECO:0000313" key="3">
    <source>
        <dbReference type="EMBL" id="KAB1631513.1"/>
    </source>
</evidence>
<evidence type="ECO:0000256" key="1">
    <source>
        <dbReference type="ARBA" id="ARBA00008791"/>
    </source>
</evidence>
<feature type="domain" description="UspA" evidence="2">
    <location>
        <begin position="3"/>
        <end position="134"/>
    </location>
</feature>
<feature type="domain" description="UspA" evidence="2">
    <location>
        <begin position="146"/>
        <end position="282"/>
    </location>
</feature>